<evidence type="ECO:0000313" key="2">
    <source>
        <dbReference type="Proteomes" id="UP001597519"/>
    </source>
</evidence>
<evidence type="ECO:0000313" key="1">
    <source>
        <dbReference type="EMBL" id="MFD2831062.1"/>
    </source>
</evidence>
<keyword evidence="2" id="KW-1185">Reference proteome</keyword>
<proteinExistence type="predicted"/>
<dbReference type="Proteomes" id="UP001597519">
    <property type="component" value="Unassembled WGS sequence"/>
</dbReference>
<protein>
    <recommendedName>
        <fullName evidence="3">Relaxase</fullName>
    </recommendedName>
</protein>
<comment type="caution">
    <text evidence="1">The sequence shown here is derived from an EMBL/GenBank/DDBJ whole genome shotgun (WGS) entry which is preliminary data.</text>
</comment>
<evidence type="ECO:0008006" key="3">
    <source>
        <dbReference type="Google" id="ProtNLM"/>
    </source>
</evidence>
<organism evidence="1 2">
    <name type="scientific">Corticicoccus populi</name>
    <dbReference type="NCBI Taxonomy" id="1812821"/>
    <lineage>
        <taxon>Bacteria</taxon>
        <taxon>Bacillati</taxon>
        <taxon>Bacillota</taxon>
        <taxon>Bacilli</taxon>
        <taxon>Bacillales</taxon>
        <taxon>Staphylococcaceae</taxon>
        <taxon>Corticicoccus</taxon>
    </lineage>
</organism>
<dbReference type="RefSeq" id="WP_377774688.1">
    <property type="nucleotide sequence ID" value="NZ_JBHUOQ010000004.1"/>
</dbReference>
<sequence>MKNYIKAIGGLPVKAGQEAFNYIENKMTENSIRTNARLEYYNQFQNQKLEKLFKESKDSQNKNSIKTILRKRGYKWDKNAEIFYPQSSAEILKEYQEPINKKQTIKSYKEIEDEFRNEST</sequence>
<reference evidence="2" key="1">
    <citation type="journal article" date="2019" name="Int. J. Syst. Evol. Microbiol.">
        <title>The Global Catalogue of Microorganisms (GCM) 10K type strain sequencing project: providing services to taxonomists for standard genome sequencing and annotation.</title>
        <authorList>
            <consortium name="The Broad Institute Genomics Platform"/>
            <consortium name="The Broad Institute Genome Sequencing Center for Infectious Disease"/>
            <person name="Wu L."/>
            <person name="Ma J."/>
        </authorList>
    </citation>
    <scope>NUCLEOTIDE SEQUENCE [LARGE SCALE GENOMIC DNA]</scope>
    <source>
        <strain evidence="2">KCTC 33575</strain>
    </source>
</reference>
<accession>A0ABW5WYF3</accession>
<dbReference type="EMBL" id="JBHUOQ010000004">
    <property type="protein sequence ID" value="MFD2831062.1"/>
    <property type="molecule type" value="Genomic_DNA"/>
</dbReference>
<name>A0ABW5WYF3_9STAP</name>
<gene>
    <name evidence="1" type="ORF">ACFSX4_11360</name>
</gene>